<keyword evidence="3" id="KW-0378">Hydrolase</keyword>
<dbReference type="PANTHER" id="PTHR11113">
    <property type="entry name" value="N-ACETYLGLUCOSAMINE-6-PHOSPHATE DEACETYLASE"/>
    <property type="match status" value="1"/>
</dbReference>
<evidence type="ECO:0000259" key="5">
    <source>
        <dbReference type="Pfam" id="PF01979"/>
    </source>
</evidence>
<protein>
    <recommendedName>
        <fullName evidence="5">Amidohydrolase-related domain-containing protein</fullName>
    </recommendedName>
</protein>
<sequence>MHIHGASAVIDGEIKKQVCIKAIDGFITAISTNCTETPDSNHAGTLIPGFVDIHSHGGGGFYFSDLSLENVAAARNTHLACGTTTHIASLVTEPIGVLEEQILRLLPLVNAGVFEGIHLEGPYLSHARCGAHEPTLLRSPTIAELSALIDAGQGAISMVTLAPELDGGIEAVEYLTSRGVTVALGHSQADVATTNAAFAAGVKLITHFSNGMPKTSKGAATIAEASLAQKNIALEMILDGVHVSDEILQEVLASGDKRTILITDSMSAAGSVDGSYSIGSLEVVVVNGVARLTSNHSLAGSTLTMDKAFNNFLQFNKSITDCVYATSTLPAKTLGLKAVGELAVGKKAHVLEHLDSKITVVAS</sequence>
<dbReference type="InterPro" id="IPR003764">
    <property type="entry name" value="GlcNAc_6-P_deAcase"/>
</dbReference>
<keyword evidence="4" id="KW-0119">Carbohydrate metabolism</keyword>
<dbReference type="GO" id="GO:0046872">
    <property type="term" value="F:metal ion binding"/>
    <property type="evidence" value="ECO:0007669"/>
    <property type="project" value="UniProtKB-KW"/>
</dbReference>
<dbReference type="Gene3D" id="3.20.20.140">
    <property type="entry name" value="Metal-dependent hydrolases"/>
    <property type="match status" value="1"/>
</dbReference>
<comment type="similarity">
    <text evidence="1">Belongs to the metallo-dependent hydrolases superfamily. NagA family.</text>
</comment>
<dbReference type="AlphaFoldDB" id="A0A094SB40"/>
<keyword evidence="2" id="KW-0479">Metal-binding</keyword>
<evidence type="ECO:0000313" key="6">
    <source>
        <dbReference type="EMBL" id="KGA15303.1"/>
    </source>
</evidence>
<evidence type="ECO:0000256" key="3">
    <source>
        <dbReference type="ARBA" id="ARBA00022801"/>
    </source>
</evidence>
<name>A0A094SB40_9ZZZZ</name>
<dbReference type="SUPFAM" id="SSF51556">
    <property type="entry name" value="Metallo-dependent hydrolases"/>
    <property type="match status" value="1"/>
</dbReference>
<dbReference type="GO" id="GO:0008448">
    <property type="term" value="F:N-acetylglucosamine-6-phosphate deacetylase activity"/>
    <property type="evidence" value="ECO:0007669"/>
    <property type="project" value="InterPro"/>
</dbReference>
<evidence type="ECO:0000256" key="2">
    <source>
        <dbReference type="ARBA" id="ARBA00022723"/>
    </source>
</evidence>
<gene>
    <name evidence="6" type="ORF">GM51_15220</name>
</gene>
<feature type="domain" description="Amidohydrolase-related" evidence="5">
    <location>
        <begin position="45"/>
        <end position="348"/>
    </location>
</feature>
<comment type="caution">
    <text evidence="6">The sequence shown here is derived from an EMBL/GenBank/DDBJ whole genome shotgun (WGS) entry which is preliminary data.</text>
</comment>
<dbReference type="InterPro" id="IPR011059">
    <property type="entry name" value="Metal-dep_hydrolase_composite"/>
</dbReference>
<dbReference type="Gene3D" id="2.30.40.10">
    <property type="entry name" value="Urease, subunit C, domain 1"/>
    <property type="match status" value="1"/>
</dbReference>
<reference evidence="6" key="1">
    <citation type="submission" date="2014-06" db="EMBL/GenBank/DDBJ databases">
        <title>Key roles for freshwater Actinobacteria revealed by deep metagenomic sequencing.</title>
        <authorList>
            <person name="Ghai R."/>
            <person name="Mizuno C.M."/>
            <person name="Picazo A."/>
            <person name="Camacho A."/>
            <person name="Rodriguez-Valera F."/>
        </authorList>
    </citation>
    <scope>NUCLEOTIDE SEQUENCE</scope>
</reference>
<dbReference type="InterPro" id="IPR006680">
    <property type="entry name" value="Amidohydro-rel"/>
</dbReference>
<proteinExistence type="inferred from homology"/>
<dbReference type="PANTHER" id="PTHR11113:SF14">
    <property type="entry name" value="N-ACETYLGLUCOSAMINE-6-PHOSPHATE DEACETYLASE"/>
    <property type="match status" value="1"/>
</dbReference>
<accession>A0A094SB40</accession>
<dbReference type="GO" id="GO:0006046">
    <property type="term" value="P:N-acetylglucosamine catabolic process"/>
    <property type="evidence" value="ECO:0007669"/>
    <property type="project" value="TreeGrafter"/>
</dbReference>
<dbReference type="EMBL" id="JNSL01000118">
    <property type="protein sequence ID" value="KGA15303.1"/>
    <property type="molecule type" value="Genomic_DNA"/>
</dbReference>
<dbReference type="PIRSF" id="PIRSF038994">
    <property type="entry name" value="NagA"/>
    <property type="match status" value="1"/>
</dbReference>
<organism evidence="6">
    <name type="scientific">freshwater metagenome</name>
    <dbReference type="NCBI Taxonomy" id="449393"/>
    <lineage>
        <taxon>unclassified sequences</taxon>
        <taxon>metagenomes</taxon>
        <taxon>ecological metagenomes</taxon>
    </lineage>
</organism>
<dbReference type="InterPro" id="IPR032466">
    <property type="entry name" value="Metal_Hydrolase"/>
</dbReference>
<dbReference type="Pfam" id="PF01979">
    <property type="entry name" value="Amidohydro_1"/>
    <property type="match status" value="1"/>
</dbReference>
<evidence type="ECO:0000256" key="4">
    <source>
        <dbReference type="ARBA" id="ARBA00023277"/>
    </source>
</evidence>
<evidence type="ECO:0000256" key="1">
    <source>
        <dbReference type="ARBA" id="ARBA00010716"/>
    </source>
</evidence>